<protein>
    <recommendedName>
        <fullName evidence="9">Sec-independent protein translocase protein TatA</fullName>
    </recommendedName>
</protein>
<keyword evidence="8 9" id="KW-0472">Membrane</keyword>
<name>A0A7C9PL57_9MICO</name>
<comment type="similarity">
    <text evidence="9">Belongs to the TatA/E family.</text>
</comment>
<dbReference type="GO" id="GO:0008320">
    <property type="term" value="F:protein transmembrane transporter activity"/>
    <property type="evidence" value="ECO:0007669"/>
    <property type="project" value="UniProtKB-UniRule"/>
</dbReference>
<dbReference type="GO" id="GO:0043953">
    <property type="term" value="P:protein transport by the Tat complex"/>
    <property type="evidence" value="ECO:0007669"/>
    <property type="project" value="UniProtKB-UniRule"/>
</dbReference>
<evidence type="ECO:0000313" key="12">
    <source>
        <dbReference type="Proteomes" id="UP000479756"/>
    </source>
</evidence>
<evidence type="ECO:0000256" key="7">
    <source>
        <dbReference type="ARBA" id="ARBA00023010"/>
    </source>
</evidence>
<keyword evidence="6 9" id="KW-1133">Transmembrane helix</keyword>
<feature type="compositionally biased region" description="Basic and acidic residues" evidence="10">
    <location>
        <begin position="43"/>
        <end position="53"/>
    </location>
</feature>
<dbReference type="HAMAP" id="MF_00236">
    <property type="entry name" value="TatA_E"/>
    <property type="match status" value="1"/>
</dbReference>
<comment type="function">
    <text evidence="9">Part of the twin-arginine translocation (Tat) system that transports large folded proteins containing a characteristic twin-arginine motif in their signal peptide across membranes. TatA could form the protein-conducting channel of the Tat system.</text>
</comment>
<evidence type="ECO:0000256" key="10">
    <source>
        <dbReference type="SAM" id="MobiDB-lite"/>
    </source>
</evidence>
<feature type="region of interest" description="Disordered" evidence="10">
    <location>
        <begin position="43"/>
        <end position="72"/>
    </location>
</feature>
<organism evidence="11 12">
    <name type="scientific">Galbitalea soli</name>
    <dbReference type="NCBI Taxonomy" id="1268042"/>
    <lineage>
        <taxon>Bacteria</taxon>
        <taxon>Bacillati</taxon>
        <taxon>Actinomycetota</taxon>
        <taxon>Actinomycetes</taxon>
        <taxon>Micrococcales</taxon>
        <taxon>Microbacteriaceae</taxon>
        <taxon>Galbitalea</taxon>
    </lineage>
</organism>
<dbReference type="InterPro" id="IPR006312">
    <property type="entry name" value="TatA/E"/>
</dbReference>
<dbReference type="Gene3D" id="1.20.5.3310">
    <property type="match status" value="1"/>
</dbReference>
<dbReference type="AlphaFoldDB" id="A0A7C9PL57"/>
<keyword evidence="12" id="KW-1185">Reference proteome</keyword>
<gene>
    <name evidence="9 11" type="primary">tatA</name>
    <name evidence="11" type="ORF">G3T37_01625</name>
</gene>
<dbReference type="Pfam" id="PF02416">
    <property type="entry name" value="TatA_B_E"/>
    <property type="match status" value="1"/>
</dbReference>
<evidence type="ECO:0000256" key="3">
    <source>
        <dbReference type="ARBA" id="ARBA00022475"/>
    </source>
</evidence>
<feature type="compositionally biased region" description="Low complexity" evidence="10">
    <location>
        <begin position="54"/>
        <end position="72"/>
    </location>
</feature>
<evidence type="ECO:0000313" key="11">
    <source>
        <dbReference type="EMBL" id="NEM90053.1"/>
    </source>
</evidence>
<comment type="subcellular location">
    <subcellularLocation>
        <location evidence="1 9">Cell membrane</location>
        <topology evidence="1 9">Single-pass membrane protein</topology>
    </subcellularLocation>
</comment>
<accession>A0A7C9PL57</accession>
<evidence type="ECO:0000256" key="8">
    <source>
        <dbReference type="ARBA" id="ARBA00023136"/>
    </source>
</evidence>
<evidence type="ECO:0000256" key="6">
    <source>
        <dbReference type="ARBA" id="ARBA00022989"/>
    </source>
</evidence>
<evidence type="ECO:0000256" key="1">
    <source>
        <dbReference type="ARBA" id="ARBA00004162"/>
    </source>
</evidence>
<comment type="caution">
    <text evidence="11">The sequence shown here is derived from an EMBL/GenBank/DDBJ whole genome shotgun (WGS) entry which is preliminary data.</text>
</comment>
<dbReference type="RefSeq" id="WP_163471733.1">
    <property type="nucleotide sequence ID" value="NZ_JAAGWZ010000001.1"/>
</dbReference>
<keyword evidence="7 9" id="KW-0811">Translocation</keyword>
<dbReference type="NCBIfam" id="TIGR01411">
    <property type="entry name" value="tatAE"/>
    <property type="match status" value="1"/>
</dbReference>
<proteinExistence type="inferred from homology"/>
<dbReference type="EMBL" id="JAAGWZ010000001">
    <property type="protein sequence ID" value="NEM90053.1"/>
    <property type="molecule type" value="Genomic_DNA"/>
</dbReference>
<sequence>MLGGITGWHFLIILVIVLLLFGATRLPALARSLGQSMNAFKAEMKPKDGEAPKAESTGEASTTTSADTTPKP</sequence>
<keyword evidence="5 9" id="KW-0653">Protein transport</keyword>
<evidence type="ECO:0000256" key="5">
    <source>
        <dbReference type="ARBA" id="ARBA00022927"/>
    </source>
</evidence>
<dbReference type="InterPro" id="IPR003369">
    <property type="entry name" value="TatA/B/E"/>
</dbReference>
<keyword evidence="4 9" id="KW-0812">Transmembrane</keyword>
<dbReference type="Proteomes" id="UP000479756">
    <property type="component" value="Unassembled WGS sequence"/>
</dbReference>
<comment type="subunit">
    <text evidence="9">The Tat system comprises two distinct complexes: a TatABC complex, containing multiple copies of TatA, TatB and TatC subunits, and a separate TatA complex, containing only TatA subunits. Substrates initially bind to the TatABC complex, which probably triggers association of the separate TatA complex to form the active translocon.</text>
</comment>
<reference evidence="11 12" key="1">
    <citation type="journal article" date="2014" name="Int. J. Syst. Evol. Microbiol.">
        <title>Description of Galbitalea soli gen. nov., sp. nov., and Frondihabitans sucicola sp. nov.</title>
        <authorList>
            <person name="Kim S.J."/>
            <person name="Lim J.M."/>
            <person name="Ahn J.H."/>
            <person name="Weon H.Y."/>
            <person name="Hamada M."/>
            <person name="Suzuki K."/>
            <person name="Ahn T.Y."/>
            <person name="Kwon S.W."/>
        </authorList>
    </citation>
    <scope>NUCLEOTIDE SEQUENCE [LARGE SCALE GENOMIC DNA]</scope>
    <source>
        <strain evidence="11 12">NBRC 108727</strain>
    </source>
</reference>
<evidence type="ECO:0000256" key="9">
    <source>
        <dbReference type="HAMAP-Rule" id="MF_00236"/>
    </source>
</evidence>
<dbReference type="GO" id="GO:0033281">
    <property type="term" value="C:TAT protein transport complex"/>
    <property type="evidence" value="ECO:0007669"/>
    <property type="project" value="UniProtKB-UniRule"/>
</dbReference>
<dbReference type="PANTHER" id="PTHR42982">
    <property type="entry name" value="SEC-INDEPENDENT PROTEIN TRANSLOCASE PROTEIN TATA"/>
    <property type="match status" value="1"/>
</dbReference>
<keyword evidence="3 9" id="KW-1003">Cell membrane</keyword>
<dbReference type="PANTHER" id="PTHR42982:SF1">
    <property type="entry name" value="SEC-INDEPENDENT PROTEIN TRANSLOCASE PROTEIN TATA"/>
    <property type="match status" value="1"/>
</dbReference>
<evidence type="ECO:0000256" key="2">
    <source>
        <dbReference type="ARBA" id="ARBA00022448"/>
    </source>
</evidence>
<keyword evidence="2 9" id="KW-0813">Transport</keyword>
<evidence type="ECO:0000256" key="4">
    <source>
        <dbReference type="ARBA" id="ARBA00022692"/>
    </source>
</evidence>